<dbReference type="AlphaFoldDB" id="A0A538S951"/>
<organism evidence="3 4">
    <name type="scientific">Eiseniibacteriota bacterium</name>
    <dbReference type="NCBI Taxonomy" id="2212470"/>
    <lineage>
        <taxon>Bacteria</taxon>
        <taxon>Candidatus Eiseniibacteriota</taxon>
    </lineage>
</organism>
<reference evidence="3 4" key="1">
    <citation type="journal article" date="2019" name="Nat. Microbiol.">
        <title>Mediterranean grassland soil C-N compound turnover is dependent on rainfall and depth, and is mediated by genomically divergent microorganisms.</title>
        <authorList>
            <person name="Diamond S."/>
            <person name="Andeer P.F."/>
            <person name="Li Z."/>
            <person name="Crits-Christoph A."/>
            <person name="Burstein D."/>
            <person name="Anantharaman K."/>
            <person name="Lane K.R."/>
            <person name="Thomas B.C."/>
            <person name="Pan C."/>
            <person name="Northen T.R."/>
            <person name="Banfield J.F."/>
        </authorList>
    </citation>
    <scope>NUCLEOTIDE SEQUENCE [LARGE SCALE GENOMIC DNA]</scope>
    <source>
        <strain evidence="3">WS_3</strain>
    </source>
</reference>
<dbReference type="Gene3D" id="2.60.40.4070">
    <property type="match status" value="1"/>
</dbReference>
<evidence type="ECO:0000256" key="1">
    <source>
        <dbReference type="SAM" id="SignalP"/>
    </source>
</evidence>
<dbReference type="Pfam" id="PF13860">
    <property type="entry name" value="FlgD_ig"/>
    <property type="match status" value="1"/>
</dbReference>
<dbReference type="NCBIfam" id="TIGR04183">
    <property type="entry name" value="Por_Secre_tail"/>
    <property type="match status" value="1"/>
</dbReference>
<protein>
    <submittedName>
        <fullName evidence="3">T9SS type A sorting domain-containing protein</fullName>
    </submittedName>
</protein>
<evidence type="ECO:0000259" key="2">
    <source>
        <dbReference type="Pfam" id="PF13860"/>
    </source>
</evidence>
<name>A0A538S951_UNCEI</name>
<dbReference type="InterPro" id="IPR025965">
    <property type="entry name" value="FlgD/Vpr_Ig-like"/>
</dbReference>
<proteinExistence type="predicted"/>
<gene>
    <name evidence="3" type="ORF">E6K73_12930</name>
</gene>
<evidence type="ECO:0000313" key="3">
    <source>
        <dbReference type="EMBL" id="TMQ47905.1"/>
    </source>
</evidence>
<dbReference type="Proteomes" id="UP000320184">
    <property type="component" value="Unassembled WGS sequence"/>
</dbReference>
<feature type="signal peptide" evidence="1">
    <location>
        <begin position="1"/>
        <end position="27"/>
    </location>
</feature>
<evidence type="ECO:0000313" key="4">
    <source>
        <dbReference type="Proteomes" id="UP000320184"/>
    </source>
</evidence>
<dbReference type="EMBL" id="VBOT01000162">
    <property type="protein sequence ID" value="TMQ47905.1"/>
    <property type="molecule type" value="Genomic_DNA"/>
</dbReference>
<sequence>MVSRHLARLLLLLAPLGAGSFTLPAHAQWPADGRAVCTAANDQLRPVTCADGSGGAIIVWVDSRGGPYTFDIYAQRVNKAGTPMWAPGGVPLCTASGNQQLPVIASDGAGGAIVAWEDNRAGATAPDIYAQRLNSNGGAQWTPDGVAVCSRADEQITPAIAADGSGGAIIAWADYRHLSGDSLIDIYGQRVNASGQVQWTKDGVPVCTALEDQSDPVAASDGAGGAIIAWNDNRNFLFNIHAQRVDGTGAGVWTTDGISLSSSMGDEVISAIVPDGSGGAVVVWEELGDFDFDIYAQRVNPNGSLQWGAGAAAVCTASLDQLVPVVAPDGSGGAIFAWEDSRDSQNDIYAQRINGSSGSKSWNPQTGVAVCAALGDQDRPRLISDGSGGAIIAWHDYRSSTANADVYAQRLSSSGAAQWASNGNAVCTAGSDQILPSVVTDGAGGGILAWADGRSGTSSDVYAQRVTSAGAVAPTVGVSGPTAPGIRLSSPWPNPAREGTAVGLTLPARQTVSAAVFDMEGRLVRSLSRDQELPAGVHSLRWDGRGERGELVSSGVYLLSVRAGVFAGSSKVIVAR</sequence>
<feature type="domain" description="FlgD/Vpr Ig-like" evidence="2">
    <location>
        <begin position="502"/>
        <end position="563"/>
    </location>
</feature>
<dbReference type="InterPro" id="IPR026444">
    <property type="entry name" value="Secre_tail"/>
</dbReference>
<keyword evidence="1" id="KW-0732">Signal</keyword>
<feature type="chain" id="PRO_5022193419" evidence="1">
    <location>
        <begin position="28"/>
        <end position="576"/>
    </location>
</feature>
<accession>A0A538S951</accession>
<comment type="caution">
    <text evidence="3">The sequence shown here is derived from an EMBL/GenBank/DDBJ whole genome shotgun (WGS) entry which is preliminary data.</text>
</comment>